<comment type="catalytic activity">
    <reaction evidence="4">
        <text>a long-chain fatty acyl-CoA + 2 NADPH + 2 H(+) = a long-chain primary fatty alcohol + 2 NADP(+) + CoA</text>
        <dbReference type="Rhea" id="RHEA:52716"/>
        <dbReference type="ChEBI" id="CHEBI:15378"/>
        <dbReference type="ChEBI" id="CHEBI:57287"/>
        <dbReference type="ChEBI" id="CHEBI:57783"/>
        <dbReference type="ChEBI" id="CHEBI:58349"/>
        <dbReference type="ChEBI" id="CHEBI:77396"/>
        <dbReference type="ChEBI" id="CHEBI:83139"/>
        <dbReference type="EC" id="1.2.1.84"/>
    </reaction>
</comment>
<protein>
    <recommendedName>
        <fullName evidence="4">Fatty acyl-CoA reductase</fullName>
        <ecNumber evidence="4">1.2.1.84</ecNumber>
    </recommendedName>
</protein>
<keyword evidence="2 4" id="KW-0444">Lipid biosynthesis</keyword>
<dbReference type="InterPro" id="IPR026055">
    <property type="entry name" value="FAR"/>
</dbReference>
<dbReference type="InterPro" id="IPR033640">
    <property type="entry name" value="FAR_C"/>
</dbReference>
<dbReference type="PANTHER" id="PTHR11011">
    <property type="entry name" value="MALE STERILITY PROTEIN 2-RELATED"/>
    <property type="match status" value="1"/>
</dbReference>
<dbReference type="AlphaFoldDB" id="A0AAW0ERM1"/>
<evidence type="ECO:0000256" key="3">
    <source>
        <dbReference type="ARBA" id="ARBA00023098"/>
    </source>
</evidence>
<sequence>MSLDIRAGFSDRTLFVTGGTGFLGKVLLYKIFKETPDVKRIYLLMRGKRSRRLKRYLNAQERLDLEVLGSPCFEPLRQKIGDAKWRELCQKVKAMQGDITLDHVGLSEQDRTTLASEANFIIHLAATVNFNERLDLAVQMNTLGGLRVLALAKTCRHLEAMVHVSTCYVNYRRRGSGQVTEERIYPLEFDAEEMCKRVLGMNSGEVESQSAVLLKEYDFPNTYTFTKCIGEQLIYKYKESVPVVVVRPSIVGCSYSDPFPGWVDALTAAGGLLLTVSLGVVREVLCNPDLVADVVPVDHVVNVILKALFKTQQHYKARRLRAAAAEGGEAAMAPPEAVAGAVRGGGAVRLPISVKAGDVAGGNVETSGGAAVAGDGGALAVAETAAPAADDLASGAATTEADEGLPFIYQAATSGSENRTTWGRVQAALADYMKGKRHPKGLSPMGLTMTTNPQYYRARYYILRYMPYVALRSLMQMPPPIGSAKKLELVNKLGRAVRRADLLTWEFLDFTLNEWIYASANTSRLDEGLNEHSRKAYTFDPYAINWYAYTQVYAYGIFKHIIRETADFQMPVVPPSATEVFERASSL</sequence>
<organism evidence="7 8">
    <name type="scientific">Novymonas esmeraldas</name>
    <dbReference type="NCBI Taxonomy" id="1808958"/>
    <lineage>
        <taxon>Eukaryota</taxon>
        <taxon>Discoba</taxon>
        <taxon>Euglenozoa</taxon>
        <taxon>Kinetoplastea</taxon>
        <taxon>Metakinetoplastina</taxon>
        <taxon>Trypanosomatida</taxon>
        <taxon>Trypanosomatidae</taxon>
        <taxon>Novymonas</taxon>
    </lineage>
</organism>
<dbReference type="SUPFAM" id="SSF51735">
    <property type="entry name" value="NAD(P)-binding Rossmann-fold domains"/>
    <property type="match status" value="1"/>
</dbReference>
<dbReference type="CDD" id="cd05236">
    <property type="entry name" value="FAR-N_SDR_e"/>
    <property type="match status" value="1"/>
</dbReference>
<dbReference type="PANTHER" id="PTHR11011:SF45">
    <property type="entry name" value="FATTY ACYL-COA REDUCTASE CG8306-RELATED"/>
    <property type="match status" value="1"/>
</dbReference>
<evidence type="ECO:0000256" key="4">
    <source>
        <dbReference type="RuleBase" id="RU363097"/>
    </source>
</evidence>
<dbReference type="EC" id="1.2.1.84" evidence="4"/>
<dbReference type="InterPro" id="IPR036291">
    <property type="entry name" value="NAD(P)-bd_dom_sf"/>
</dbReference>
<dbReference type="EMBL" id="JAECZO010000057">
    <property type="protein sequence ID" value="KAK7195575.1"/>
    <property type="molecule type" value="Genomic_DNA"/>
</dbReference>
<dbReference type="GO" id="GO:0080019">
    <property type="term" value="F:alcohol-forming very long-chain fatty acyl-CoA reductase activity"/>
    <property type="evidence" value="ECO:0007669"/>
    <property type="project" value="InterPro"/>
</dbReference>
<dbReference type="Pfam" id="PF07993">
    <property type="entry name" value="NAD_binding_4"/>
    <property type="match status" value="1"/>
</dbReference>
<dbReference type="GO" id="GO:0035336">
    <property type="term" value="P:long-chain fatty-acyl-CoA metabolic process"/>
    <property type="evidence" value="ECO:0007669"/>
    <property type="project" value="TreeGrafter"/>
</dbReference>
<dbReference type="FunFam" id="3.40.50.720:FF:000458">
    <property type="entry name" value="Fatty acyl-CoA reductase"/>
    <property type="match status" value="1"/>
</dbReference>
<dbReference type="GO" id="GO:0102965">
    <property type="term" value="F:alcohol-forming long-chain fatty acyl-CoA reductase activity"/>
    <property type="evidence" value="ECO:0007669"/>
    <property type="project" value="UniProtKB-EC"/>
</dbReference>
<comment type="caution">
    <text evidence="7">The sequence shown here is derived from an EMBL/GenBank/DDBJ whole genome shotgun (WGS) entry which is preliminary data.</text>
</comment>
<feature type="domain" description="Thioester reductase (TE)" evidence="6">
    <location>
        <begin position="16"/>
        <end position="304"/>
    </location>
</feature>
<keyword evidence="3 4" id="KW-0443">Lipid metabolism</keyword>
<evidence type="ECO:0000256" key="1">
    <source>
        <dbReference type="ARBA" id="ARBA00005928"/>
    </source>
</evidence>
<accession>A0AAW0ERM1</accession>
<evidence type="ECO:0000313" key="8">
    <source>
        <dbReference type="Proteomes" id="UP001430356"/>
    </source>
</evidence>
<comment type="similarity">
    <text evidence="1 4">Belongs to the fatty acyl-CoA reductase family.</text>
</comment>
<keyword evidence="4" id="KW-0521">NADP</keyword>
<dbReference type="CDD" id="cd09071">
    <property type="entry name" value="FAR_C"/>
    <property type="match status" value="1"/>
</dbReference>
<reference evidence="7 8" key="1">
    <citation type="journal article" date="2021" name="MBio">
        <title>A New Model Trypanosomatid, Novymonas esmeraldas: Genomic Perception of Its 'Candidatus Pandoraea novymonadis' Endosymbiont.</title>
        <authorList>
            <person name="Zakharova A."/>
            <person name="Saura A."/>
            <person name="Butenko A."/>
            <person name="Podesvova L."/>
            <person name="Warmusova S."/>
            <person name="Kostygov A.Y."/>
            <person name="Nenarokova A."/>
            <person name="Lukes J."/>
            <person name="Opperdoes F.R."/>
            <person name="Yurchenko V."/>
        </authorList>
    </citation>
    <scope>NUCLEOTIDE SEQUENCE [LARGE SCALE GENOMIC DNA]</scope>
    <source>
        <strain evidence="7 8">E262AT.01</strain>
    </source>
</reference>
<proteinExistence type="inferred from homology"/>
<evidence type="ECO:0000256" key="2">
    <source>
        <dbReference type="ARBA" id="ARBA00022516"/>
    </source>
</evidence>
<feature type="domain" description="Fatty acyl-CoA reductase C-terminal" evidence="5">
    <location>
        <begin position="493"/>
        <end position="564"/>
    </location>
</feature>
<comment type="function">
    <text evidence="4">Catalyzes the reduction of fatty acyl-CoA to fatty alcohols.</text>
</comment>
<evidence type="ECO:0000259" key="5">
    <source>
        <dbReference type="Pfam" id="PF03015"/>
    </source>
</evidence>
<evidence type="ECO:0000313" key="7">
    <source>
        <dbReference type="EMBL" id="KAK7195575.1"/>
    </source>
</evidence>
<dbReference type="InterPro" id="IPR013120">
    <property type="entry name" value="FAR_NAD-bd"/>
</dbReference>
<keyword evidence="4" id="KW-0560">Oxidoreductase</keyword>
<dbReference type="Pfam" id="PF03015">
    <property type="entry name" value="Sterile"/>
    <property type="match status" value="1"/>
</dbReference>
<gene>
    <name evidence="7" type="ORF">NESM_000486100</name>
</gene>
<evidence type="ECO:0000259" key="6">
    <source>
        <dbReference type="Pfam" id="PF07993"/>
    </source>
</evidence>
<dbReference type="Proteomes" id="UP001430356">
    <property type="component" value="Unassembled WGS sequence"/>
</dbReference>
<keyword evidence="8" id="KW-1185">Reference proteome</keyword>
<dbReference type="Gene3D" id="3.40.50.720">
    <property type="entry name" value="NAD(P)-binding Rossmann-like Domain"/>
    <property type="match status" value="1"/>
</dbReference>
<name>A0AAW0ERM1_9TRYP</name>